<evidence type="ECO:0000259" key="2">
    <source>
        <dbReference type="Pfam" id="PF00582"/>
    </source>
</evidence>
<evidence type="ECO:0000313" key="3">
    <source>
        <dbReference type="EMBL" id="SEK56808.1"/>
    </source>
</evidence>
<dbReference type="CDD" id="cd00293">
    <property type="entry name" value="USP-like"/>
    <property type="match status" value="1"/>
</dbReference>
<dbReference type="InterPro" id="IPR006016">
    <property type="entry name" value="UspA"/>
</dbReference>
<dbReference type="InterPro" id="IPR006015">
    <property type="entry name" value="Universal_stress_UspA"/>
</dbReference>
<evidence type="ECO:0000256" key="1">
    <source>
        <dbReference type="ARBA" id="ARBA00008791"/>
    </source>
</evidence>
<keyword evidence="4" id="KW-1185">Reference proteome</keyword>
<evidence type="ECO:0000313" key="4">
    <source>
        <dbReference type="Proteomes" id="UP000198916"/>
    </source>
</evidence>
<dbReference type="OrthoDB" id="9788959at2"/>
<dbReference type="PRINTS" id="PR01438">
    <property type="entry name" value="UNVRSLSTRESS"/>
</dbReference>
<name>A0A1H7I312_9SPHI</name>
<dbReference type="Proteomes" id="UP000198916">
    <property type="component" value="Unassembled WGS sequence"/>
</dbReference>
<dbReference type="PANTHER" id="PTHR46268:SF6">
    <property type="entry name" value="UNIVERSAL STRESS PROTEIN UP12"/>
    <property type="match status" value="1"/>
</dbReference>
<gene>
    <name evidence="3" type="ORF">SAMN05421740_102102</name>
</gene>
<organism evidence="3 4">
    <name type="scientific">Parapedobacter koreensis</name>
    <dbReference type="NCBI Taxonomy" id="332977"/>
    <lineage>
        <taxon>Bacteria</taxon>
        <taxon>Pseudomonadati</taxon>
        <taxon>Bacteroidota</taxon>
        <taxon>Sphingobacteriia</taxon>
        <taxon>Sphingobacteriales</taxon>
        <taxon>Sphingobacteriaceae</taxon>
        <taxon>Parapedobacter</taxon>
    </lineage>
</organism>
<proteinExistence type="inferred from homology"/>
<sequence length="278" mass="30687">MKTLLVPTDFSQHAFNACLYAAGMAVGHDWKLHLLHVYDTYYAVSAYPAMTGAAWAEIRDAADEQMAGLITKLQEQFPSIAISGENREGTVGDAVAKSAREKAVDLVVMGTHGATGLKYATLGSNTFAVIQKSPVPVAAIPAGVSTFRMDRVGFAVNYHVSEITALESFTELINRPVDIILFHLYGKGKQEETQKLQKWEKRFEKITSGSRSRLHFKLAISRNLPVGINRMVFREGLNALVMTPVDKPFFDRLFSKQLVKVIAHKPVVPVFFMKGAGK</sequence>
<dbReference type="Gene3D" id="3.40.50.12370">
    <property type="match status" value="1"/>
</dbReference>
<dbReference type="STRING" id="332977.SAMN05421740_102102"/>
<dbReference type="SUPFAM" id="SSF52402">
    <property type="entry name" value="Adenine nucleotide alpha hydrolases-like"/>
    <property type="match status" value="1"/>
</dbReference>
<reference evidence="4" key="1">
    <citation type="submission" date="2016-10" db="EMBL/GenBank/DDBJ databases">
        <authorList>
            <person name="Varghese N."/>
            <person name="Submissions S."/>
        </authorList>
    </citation>
    <scope>NUCLEOTIDE SEQUENCE [LARGE SCALE GENOMIC DNA]</scope>
    <source>
        <strain evidence="4">Jip14</strain>
    </source>
</reference>
<accession>A0A1H7I312</accession>
<protein>
    <submittedName>
        <fullName evidence="3">Nucleotide-binding universal stress protein, UspA family</fullName>
    </submittedName>
</protein>
<feature type="domain" description="UspA" evidence="2">
    <location>
        <begin position="1"/>
        <end position="141"/>
    </location>
</feature>
<dbReference type="Pfam" id="PF00582">
    <property type="entry name" value="Usp"/>
    <property type="match status" value="1"/>
</dbReference>
<dbReference type="AlphaFoldDB" id="A0A1H7I312"/>
<comment type="similarity">
    <text evidence="1">Belongs to the universal stress protein A family.</text>
</comment>
<dbReference type="EMBL" id="FNZR01000002">
    <property type="protein sequence ID" value="SEK56808.1"/>
    <property type="molecule type" value="Genomic_DNA"/>
</dbReference>
<dbReference type="RefSeq" id="WP_090603159.1">
    <property type="nucleotide sequence ID" value="NZ_FNZR01000002.1"/>
</dbReference>
<dbReference type="PANTHER" id="PTHR46268">
    <property type="entry name" value="STRESS RESPONSE PROTEIN NHAX"/>
    <property type="match status" value="1"/>
</dbReference>